<evidence type="ECO:0000256" key="1">
    <source>
        <dbReference type="SAM" id="MobiDB-lite"/>
    </source>
</evidence>
<feature type="compositionally biased region" description="Polar residues" evidence="1">
    <location>
        <begin position="418"/>
        <end position="427"/>
    </location>
</feature>
<feature type="region of interest" description="Disordered" evidence="1">
    <location>
        <begin position="363"/>
        <end position="446"/>
    </location>
</feature>
<name>A0A0L8GGL5_OCTBM</name>
<sequence>MNNHRHKARNQNSYEKSVTFEDIKKLMKILNQKLNVAIKEEVTFSTGDHSNAMVEDVMETPVHGQYKSVTKSKMSADAPEFIPRSQQLIQLKSIFNHFPFENNNSEETLMVPSSTIGNEGAVQMNEASKSTNKISICFPPPPAEQEEIKNAAKDVSQVTTCAVKSETEDERKIDEAKEEVTSSNEEILNAVPGTNQTNLKHINRNFSAIDKGNYDDNEESTNYECVKEMLGETKRYIETEVDKDQMENCEEADDNRDTSVLCLSPVNDEGKEESVSNIDTTNNADDSVIEEISSDDQSKSKDEISVSQEKPEDVEANTIPNVEESETKDKDEDEINSTDCETVQGGDISSRLRAEMLALINKGRKSDDDEDENNVANDEEINSSNSSKVAEYKTSPEAKEDLVDSNEHSAEECCKDQSLFTNKNENMSAKKEEALESTKDKNERGTLSNCNEINIVGVNKREKHFNDVNETSSNTDTISTIDDENDTDHTEQSSVELSTEPFNKSQNSESYDMDSTVPLCHNTTPKYVPLQSGNISVCLFTGKENSNNNTYETLQSNQRMFRTGEYSSEKKGQLNDYISKMKELKTSQEEFRKKWNSNLSKREHAYYTYLKCTEKAKIYRAWAANVPTILPTKLWNTKKQNSLKWQSISDDISLLCLKSEVVLSKMKADKHKDKYEEIDRKMISSIQEENNSKSEQNVLENAWKKATNTEEQMAREMWSYRRKWLENYAKFYQKPEIIDKMSSMAGKRLR</sequence>
<feature type="compositionally biased region" description="Acidic residues" evidence="1">
    <location>
        <begin position="368"/>
        <end position="381"/>
    </location>
</feature>
<dbReference type="AlphaFoldDB" id="A0A0L8GGL5"/>
<protein>
    <submittedName>
        <fullName evidence="2">Uncharacterized protein</fullName>
    </submittedName>
</protein>
<feature type="compositionally biased region" description="Basic and acidic residues" evidence="1">
    <location>
        <begin position="296"/>
        <end position="313"/>
    </location>
</feature>
<feature type="compositionally biased region" description="Polar residues" evidence="1">
    <location>
        <begin position="275"/>
        <end position="284"/>
    </location>
</feature>
<accession>A0A0L8GGL5</accession>
<dbReference type="EMBL" id="KQ422023">
    <property type="protein sequence ID" value="KOF75675.1"/>
    <property type="molecule type" value="Genomic_DNA"/>
</dbReference>
<gene>
    <name evidence="2" type="ORF">OCBIM_22034380mg</name>
</gene>
<reference evidence="2" key="1">
    <citation type="submission" date="2015-07" db="EMBL/GenBank/DDBJ databases">
        <title>MeaNS - Measles Nucleotide Surveillance Program.</title>
        <authorList>
            <person name="Tran T."/>
            <person name="Druce J."/>
        </authorList>
    </citation>
    <scope>NUCLEOTIDE SEQUENCE</scope>
    <source>
        <strain evidence="2">UCB-OBI-ISO-001</strain>
        <tissue evidence="2">Gonad</tissue>
    </source>
</reference>
<feature type="compositionally biased region" description="Basic and acidic residues" evidence="1">
    <location>
        <begin position="390"/>
        <end position="415"/>
    </location>
</feature>
<organism evidence="2">
    <name type="scientific">Octopus bimaculoides</name>
    <name type="common">California two-spotted octopus</name>
    <dbReference type="NCBI Taxonomy" id="37653"/>
    <lineage>
        <taxon>Eukaryota</taxon>
        <taxon>Metazoa</taxon>
        <taxon>Spiralia</taxon>
        <taxon>Lophotrochozoa</taxon>
        <taxon>Mollusca</taxon>
        <taxon>Cephalopoda</taxon>
        <taxon>Coleoidea</taxon>
        <taxon>Octopodiformes</taxon>
        <taxon>Octopoda</taxon>
        <taxon>Incirrata</taxon>
        <taxon>Octopodidae</taxon>
        <taxon>Octopus</taxon>
    </lineage>
</organism>
<feature type="region of interest" description="Disordered" evidence="1">
    <location>
        <begin position="248"/>
        <end position="349"/>
    </location>
</feature>
<feature type="compositionally biased region" description="Basic and acidic residues" evidence="1">
    <location>
        <begin position="428"/>
        <end position="444"/>
    </location>
</feature>
<feature type="compositionally biased region" description="Low complexity" evidence="1">
    <location>
        <begin position="469"/>
        <end position="480"/>
    </location>
</feature>
<evidence type="ECO:0000313" key="2">
    <source>
        <dbReference type="EMBL" id="KOF75675.1"/>
    </source>
</evidence>
<feature type="compositionally biased region" description="Polar residues" evidence="1">
    <location>
        <begin position="492"/>
        <end position="510"/>
    </location>
</feature>
<proteinExistence type="predicted"/>
<feature type="region of interest" description="Disordered" evidence="1">
    <location>
        <begin position="466"/>
        <end position="510"/>
    </location>
</feature>